<name>A0AAV4JW23_9GAST</name>
<proteinExistence type="predicted"/>
<organism evidence="1 2">
    <name type="scientific">Elysia marginata</name>
    <dbReference type="NCBI Taxonomy" id="1093978"/>
    <lineage>
        <taxon>Eukaryota</taxon>
        <taxon>Metazoa</taxon>
        <taxon>Spiralia</taxon>
        <taxon>Lophotrochozoa</taxon>
        <taxon>Mollusca</taxon>
        <taxon>Gastropoda</taxon>
        <taxon>Heterobranchia</taxon>
        <taxon>Euthyneura</taxon>
        <taxon>Panpulmonata</taxon>
        <taxon>Sacoglossa</taxon>
        <taxon>Placobranchoidea</taxon>
        <taxon>Plakobranchidae</taxon>
        <taxon>Elysia</taxon>
    </lineage>
</organism>
<dbReference type="EMBL" id="BMAT01014127">
    <property type="protein sequence ID" value="GFS26536.1"/>
    <property type="molecule type" value="Genomic_DNA"/>
</dbReference>
<comment type="caution">
    <text evidence="1">The sequence shown here is derived from an EMBL/GenBank/DDBJ whole genome shotgun (WGS) entry which is preliminary data.</text>
</comment>
<reference evidence="1 2" key="1">
    <citation type="journal article" date="2021" name="Elife">
        <title>Chloroplast acquisition without the gene transfer in kleptoplastic sea slugs, Plakobranchus ocellatus.</title>
        <authorList>
            <person name="Maeda T."/>
            <person name="Takahashi S."/>
            <person name="Yoshida T."/>
            <person name="Shimamura S."/>
            <person name="Takaki Y."/>
            <person name="Nagai Y."/>
            <person name="Toyoda A."/>
            <person name="Suzuki Y."/>
            <person name="Arimoto A."/>
            <person name="Ishii H."/>
            <person name="Satoh N."/>
            <person name="Nishiyama T."/>
            <person name="Hasebe M."/>
            <person name="Maruyama T."/>
            <person name="Minagawa J."/>
            <person name="Obokata J."/>
            <person name="Shigenobu S."/>
        </authorList>
    </citation>
    <scope>NUCLEOTIDE SEQUENCE [LARGE SCALE GENOMIC DNA]</scope>
</reference>
<evidence type="ECO:0000313" key="1">
    <source>
        <dbReference type="EMBL" id="GFS26536.1"/>
    </source>
</evidence>
<protein>
    <submittedName>
        <fullName evidence="1">Uncharacterized protein</fullName>
    </submittedName>
</protein>
<gene>
    <name evidence="1" type="ORF">ElyMa_007057200</name>
</gene>
<dbReference type="Proteomes" id="UP000762676">
    <property type="component" value="Unassembled WGS sequence"/>
</dbReference>
<dbReference type="AlphaFoldDB" id="A0AAV4JW23"/>
<evidence type="ECO:0000313" key="2">
    <source>
        <dbReference type="Proteomes" id="UP000762676"/>
    </source>
</evidence>
<accession>A0AAV4JW23</accession>
<keyword evidence="2" id="KW-1185">Reference proteome</keyword>
<sequence length="73" mass="8321">MRSPFSLEKMGQQCPGGVCLEVNINRQDGGDEPAVCTARVKPYQAKDRARKVRNPRWYGSFHRNRFCSSASFK</sequence>